<evidence type="ECO:0000256" key="1">
    <source>
        <dbReference type="ARBA" id="ARBA00002074"/>
    </source>
</evidence>
<dbReference type="InterPro" id="IPR002182">
    <property type="entry name" value="NB-ARC"/>
</dbReference>
<evidence type="ECO:0000256" key="2">
    <source>
        <dbReference type="ARBA" id="ARBA00008894"/>
    </source>
</evidence>
<dbReference type="InterPro" id="IPR027417">
    <property type="entry name" value="P-loop_NTPase"/>
</dbReference>
<dbReference type="Pfam" id="PF23598">
    <property type="entry name" value="LRR_14"/>
    <property type="match status" value="1"/>
</dbReference>
<dbReference type="SUPFAM" id="SSF52540">
    <property type="entry name" value="P-loop containing nucleoside triphosphate hydrolases"/>
    <property type="match status" value="1"/>
</dbReference>
<keyword evidence="5" id="KW-0677">Repeat</keyword>
<evidence type="ECO:0000256" key="5">
    <source>
        <dbReference type="ARBA" id="ARBA00022737"/>
    </source>
</evidence>
<reference evidence="9 10" key="1">
    <citation type="journal article" date="2013" name="Proc. Natl. Acad. Sci. U.S.A.">
        <title>Fine-scale variation in meiotic recombination in Mimulus inferred from population shotgun sequencing.</title>
        <authorList>
            <person name="Hellsten U."/>
            <person name="Wright K.M."/>
            <person name="Jenkins J."/>
            <person name="Shu S."/>
            <person name="Yuan Y."/>
            <person name="Wessler S.R."/>
            <person name="Schmutz J."/>
            <person name="Willis J.H."/>
            <person name="Rokhsar D.S."/>
        </authorList>
    </citation>
    <scope>NUCLEOTIDE SEQUENCE [LARGE SCALE GENOMIC DNA]</scope>
    <source>
        <strain evidence="10">cv. DUN x IM62</strain>
    </source>
</reference>
<dbReference type="PRINTS" id="PR00364">
    <property type="entry name" value="DISEASERSIST"/>
</dbReference>
<keyword evidence="4" id="KW-0381">Hypersensitive response</keyword>
<protein>
    <submittedName>
        <fullName evidence="9">Uncharacterized protein</fullName>
    </submittedName>
</protein>
<dbReference type="InterPro" id="IPR042197">
    <property type="entry name" value="Apaf_helical"/>
</dbReference>
<dbReference type="Gene3D" id="1.10.10.10">
    <property type="entry name" value="Winged helix-like DNA-binding domain superfamily/Winged helix DNA-binding domain"/>
    <property type="match status" value="1"/>
</dbReference>
<dbReference type="InterPro" id="IPR044974">
    <property type="entry name" value="Disease_R_plants"/>
</dbReference>
<dbReference type="SUPFAM" id="SSF52058">
    <property type="entry name" value="L domain-like"/>
    <property type="match status" value="1"/>
</dbReference>
<dbReference type="PANTHER" id="PTHR23155:SF1152">
    <property type="entry name" value="AAA+ ATPASE DOMAIN-CONTAINING PROTEIN"/>
    <property type="match status" value="1"/>
</dbReference>
<dbReference type="AlphaFoldDB" id="A0A022PQE2"/>
<evidence type="ECO:0000313" key="10">
    <source>
        <dbReference type="Proteomes" id="UP000030748"/>
    </source>
</evidence>
<keyword evidence="3" id="KW-0433">Leucine-rich repeat</keyword>
<dbReference type="InterPro" id="IPR055414">
    <property type="entry name" value="LRR_R13L4/SHOC2-like"/>
</dbReference>
<dbReference type="eggNOG" id="KOG4658">
    <property type="taxonomic scope" value="Eukaryota"/>
</dbReference>
<evidence type="ECO:0000259" key="7">
    <source>
        <dbReference type="Pfam" id="PF00931"/>
    </source>
</evidence>
<accession>A0A022PQE2</accession>
<dbReference type="GO" id="GO:0005737">
    <property type="term" value="C:cytoplasm"/>
    <property type="evidence" value="ECO:0007669"/>
    <property type="project" value="UniProtKB-SubCell"/>
</dbReference>
<feature type="domain" description="NB-ARC" evidence="7">
    <location>
        <begin position="187"/>
        <end position="341"/>
    </location>
</feature>
<keyword evidence="10" id="KW-1185">Reference proteome</keyword>
<dbReference type="GO" id="GO:0043531">
    <property type="term" value="F:ADP binding"/>
    <property type="evidence" value="ECO:0007669"/>
    <property type="project" value="InterPro"/>
</dbReference>
<dbReference type="PANTHER" id="PTHR23155">
    <property type="entry name" value="DISEASE RESISTANCE PROTEIN RP"/>
    <property type="match status" value="1"/>
</dbReference>
<dbReference type="Proteomes" id="UP000030748">
    <property type="component" value="Unassembled WGS sequence"/>
</dbReference>
<dbReference type="Pfam" id="PF00931">
    <property type="entry name" value="NB-ARC"/>
    <property type="match status" value="1"/>
</dbReference>
<dbReference type="Gene3D" id="1.20.5.4130">
    <property type="match status" value="1"/>
</dbReference>
<comment type="similarity">
    <text evidence="2">Belongs to the disease resistance NB-LRR family.</text>
</comment>
<dbReference type="Gene3D" id="3.80.10.10">
    <property type="entry name" value="Ribonuclease Inhibitor"/>
    <property type="match status" value="1"/>
</dbReference>
<name>A0A022PQE2_ERYGU</name>
<evidence type="ECO:0000256" key="6">
    <source>
        <dbReference type="ARBA" id="ARBA00022821"/>
    </source>
</evidence>
<proteinExistence type="inferred from homology"/>
<evidence type="ECO:0000313" key="9">
    <source>
        <dbReference type="EMBL" id="EYU17684.1"/>
    </source>
</evidence>
<gene>
    <name evidence="9" type="ORF">MIMGU_mgv1a023183mg</name>
</gene>
<dbReference type="EMBL" id="KI632363">
    <property type="protein sequence ID" value="EYU17684.1"/>
    <property type="molecule type" value="Genomic_DNA"/>
</dbReference>
<dbReference type="Gene3D" id="3.40.50.300">
    <property type="entry name" value="P-loop containing nucleotide triphosphate hydrolases"/>
    <property type="match status" value="1"/>
</dbReference>
<sequence>MAYGAVGSLKLTIERLLNSSHISIVQNSSPQIIKLLYEEVCSFQDALEEFDKWRSTINMNMVKTLEAEMIDVVYKFEDVIESYVLDQIQSLSKESHHEDQIHPPSFAIDLQDQKQNVDFFIETVKVMKTAYIHELHNPSPEEQEEDDRVGPSSIIDFGGNHDSVIGQSKDFIEFLRDLFTINYRGSSRTIVSIYGMAGIGKTIAARKFFRDPLIVSHCNKRAFVTIGPKYLLKSVLLDILRQVNPDFEITNMDGEMLAELKRMVCESLKDQRYFIVLDDIWDKELCSDLMELFPDNDNQSLVLMTTRLGEVADIAPAKFQYKIPFLDKKESWDLLHQKVFGEMTCPSELQKVGKKIAENCEGLPLTIVTVADILSKSDKTTEYWNEVSDVKDSVYKDAYDQMSKVLLPSYDYLNQYLKACFLYMGVYPQLHKIPWAELSFLWSLWSAEGFLYSAAQFRERIPHSDMVKMFAEPCTYYMFELVLKNVIMSDIEVSCYSLHSSLWYMCNKEAAKNKLFYALNCRADALPEEGIESQRRLCIRNNVLLAIEDVHDSIASTSTVRSLLCSGPYHHYPLPLCLEHLRFLRVFHACTIRFYEFPIEILKLVQLRYLSLTYNGNIPSVISKLWNLQWLIVRRQLIVEDNSSYMPTEIWDMKELRKLDIAGCKLSDPRERSFLPNLLELYDVHPQSCNKDVFERMPNLKTLKISIKLAHDNVDQPSSCFDHVSHLRELKSLACVVMNPTFKAEVVAPLARLSDFPSSLTKLTLNGLGYPWEEMRKISSLPNLTNLYLKCYAFRGPKWEVRDNEFQRLKSLEIEDIDLERWTFQNDHECIPAIKALRIAHCYKLKEMPLAFGTSLLVISIVDCNPTVVNCVNKLRRDSDDKYGDGNSLFVLAIYDCLKSHGD</sequence>
<evidence type="ECO:0000256" key="4">
    <source>
        <dbReference type="ARBA" id="ARBA00022667"/>
    </source>
</evidence>
<evidence type="ECO:0000256" key="3">
    <source>
        <dbReference type="ARBA" id="ARBA00022614"/>
    </source>
</evidence>
<comment type="function">
    <text evidence="1">Confers resistance to late blight (Phytophthora infestans) races carrying the avirulence gene Avr1. Resistance proteins guard the plant against pathogens that contain an appropriate avirulence protein via an indirect interaction with this avirulence protein. That triggers a defense system including the hypersensitive response, which restricts the pathogen growth.</text>
</comment>
<keyword evidence="6" id="KW-0611">Plant defense</keyword>
<evidence type="ECO:0000259" key="8">
    <source>
        <dbReference type="Pfam" id="PF23598"/>
    </source>
</evidence>
<dbReference type="InterPro" id="IPR032675">
    <property type="entry name" value="LRR_dom_sf"/>
</dbReference>
<dbReference type="GO" id="GO:0009626">
    <property type="term" value="P:plant-type hypersensitive response"/>
    <property type="evidence" value="ECO:0007669"/>
    <property type="project" value="UniProtKB-KW"/>
</dbReference>
<organism evidence="9 10">
    <name type="scientific">Erythranthe guttata</name>
    <name type="common">Yellow monkey flower</name>
    <name type="synonym">Mimulus guttatus</name>
    <dbReference type="NCBI Taxonomy" id="4155"/>
    <lineage>
        <taxon>Eukaryota</taxon>
        <taxon>Viridiplantae</taxon>
        <taxon>Streptophyta</taxon>
        <taxon>Embryophyta</taxon>
        <taxon>Tracheophyta</taxon>
        <taxon>Spermatophyta</taxon>
        <taxon>Magnoliopsida</taxon>
        <taxon>eudicotyledons</taxon>
        <taxon>Gunneridae</taxon>
        <taxon>Pentapetalae</taxon>
        <taxon>asterids</taxon>
        <taxon>lamiids</taxon>
        <taxon>Lamiales</taxon>
        <taxon>Phrymaceae</taxon>
        <taxon>Erythranthe</taxon>
    </lineage>
</organism>
<feature type="domain" description="Disease resistance R13L4/SHOC-2-like LRR" evidence="8">
    <location>
        <begin position="574"/>
        <end position="840"/>
    </location>
</feature>
<dbReference type="Gene3D" id="1.10.8.430">
    <property type="entry name" value="Helical domain of apoptotic protease-activating factors"/>
    <property type="match status" value="1"/>
</dbReference>
<dbReference type="InterPro" id="IPR036388">
    <property type="entry name" value="WH-like_DNA-bd_sf"/>
</dbReference>